<evidence type="ECO:0000313" key="3">
    <source>
        <dbReference type="EMBL" id="SVB75931.1"/>
    </source>
</evidence>
<feature type="transmembrane region" description="Helical" evidence="1">
    <location>
        <begin position="6"/>
        <end position="26"/>
    </location>
</feature>
<feature type="transmembrane region" description="Helical" evidence="1">
    <location>
        <begin position="70"/>
        <end position="89"/>
    </location>
</feature>
<evidence type="ECO:0000256" key="1">
    <source>
        <dbReference type="SAM" id="Phobius"/>
    </source>
</evidence>
<evidence type="ECO:0000259" key="2">
    <source>
        <dbReference type="Pfam" id="PF16491"/>
    </source>
</evidence>
<keyword evidence="1" id="KW-0812">Transmembrane</keyword>
<feature type="non-terminal residue" evidence="3">
    <location>
        <position position="99"/>
    </location>
</feature>
<organism evidence="3">
    <name type="scientific">marine metagenome</name>
    <dbReference type="NCBI Taxonomy" id="408172"/>
    <lineage>
        <taxon>unclassified sequences</taxon>
        <taxon>metagenomes</taxon>
        <taxon>ecological metagenomes</taxon>
    </lineage>
</organism>
<dbReference type="EMBL" id="UINC01056191">
    <property type="protein sequence ID" value="SVB75931.1"/>
    <property type="molecule type" value="Genomic_DNA"/>
</dbReference>
<proteinExistence type="predicted"/>
<sequence>MEFNFFTFIFLFAILTSVLALLWLNFRQDKAIKSSFNEVPEDFKETITLEDHQKAGQYTQAKLLANHFEIIFSTIVLLIWTLGGAMNWLDFFWQERISD</sequence>
<feature type="domain" description="CAAX prenyl protease 1 N-terminal" evidence="2">
    <location>
        <begin position="33"/>
        <end position="95"/>
    </location>
</feature>
<keyword evidence="1" id="KW-1133">Transmembrane helix</keyword>
<dbReference type="Pfam" id="PF16491">
    <property type="entry name" value="Peptidase_M48_N"/>
    <property type="match status" value="1"/>
</dbReference>
<name>A0A382GP39_9ZZZZ</name>
<dbReference type="AlphaFoldDB" id="A0A382GP39"/>
<dbReference type="InterPro" id="IPR032456">
    <property type="entry name" value="Peptidase_M48_N"/>
</dbReference>
<accession>A0A382GP39</accession>
<gene>
    <name evidence="3" type="ORF">METZ01_LOCUS228785</name>
</gene>
<reference evidence="3" key="1">
    <citation type="submission" date="2018-05" db="EMBL/GenBank/DDBJ databases">
        <authorList>
            <person name="Lanie J.A."/>
            <person name="Ng W.-L."/>
            <person name="Kazmierczak K.M."/>
            <person name="Andrzejewski T.M."/>
            <person name="Davidsen T.M."/>
            <person name="Wayne K.J."/>
            <person name="Tettelin H."/>
            <person name="Glass J.I."/>
            <person name="Rusch D."/>
            <person name="Podicherti R."/>
            <person name="Tsui H.-C.T."/>
            <person name="Winkler M.E."/>
        </authorList>
    </citation>
    <scope>NUCLEOTIDE SEQUENCE</scope>
</reference>
<protein>
    <recommendedName>
        <fullName evidence="2">CAAX prenyl protease 1 N-terminal domain-containing protein</fullName>
    </recommendedName>
</protein>
<keyword evidence="1" id="KW-0472">Membrane</keyword>